<gene>
    <name evidence="2" type="ORF">PHACADRAFT_255052</name>
</gene>
<dbReference type="AlphaFoldDB" id="K5WDL2"/>
<proteinExistence type="predicted"/>
<evidence type="ECO:0000256" key="1">
    <source>
        <dbReference type="SAM" id="MobiDB-lite"/>
    </source>
</evidence>
<protein>
    <submittedName>
        <fullName evidence="2">Uncharacterized protein</fullName>
    </submittedName>
</protein>
<keyword evidence="3" id="KW-1185">Reference proteome</keyword>
<organism evidence="2 3">
    <name type="scientific">Phanerochaete carnosa (strain HHB-10118-sp)</name>
    <name type="common">White-rot fungus</name>
    <name type="synonym">Peniophora carnosa</name>
    <dbReference type="NCBI Taxonomy" id="650164"/>
    <lineage>
        <taxon>Eukaryota</taxon>
        <taxon>Fungi</taxon>
        <taxon>Dikarya</taxon>
        <taxon>Basidiomycota</taxon>
        <taxon>Agaricomycotina</taxon>
        <taxon>Agaricomycetes</taxon>
        <taxon>Polyporales</taxon>
        <taxon>Phanerochaetaceae</taxon>
        <taxon>Phanerochaete</taxon>
    </lineage>
</organism>
<reference evidence="2 3" key="1">
    <citation type="journal article" date="2012" name="BMC Genomics">
        <title>Comparative genomics of the white-rot fungi, Phanerochaete carnosa and P. chrysosporium, to elucidate the genetic basis of the distinct wood types they colonize.</title>
        <authorList>
            <person name="Suzuki H."/>
            <person name="MacDonald J."/>
            <person name="Syed K."/>
            <person name="Salamov A."/>
            <person name="Hori C."/>
            <person name="Aerts A."/>
            <person name="Henrissat B."/>
            <person name="Wiebenga A."/>
            <person name="vanKuyk P.A."/>
            <person name="Barry K."/>
            <person name="Lindquist E."/>
            <person name="LaButti K."/>
            <person name="Lapidus A."/>
            <person name="Lucas S."/>
            <person name="Coutinho P."/>
            <person name="Gong Y."/>
            <person name="Samejima M."/>
            <person name="Mahadevan R."/>
            <person name="Abou-Zaid M."/>
            <person name="de Vries R.P."/>
            <person name="Igarashi K."/>
            <person name="Yadav J.S."/>
            <person name="Grigoriev I.V."/>
            <person name="Master E.R."/>
        </authorList>
    </citation>
    <scope>NUCLEOTIDE SEQUENCE [LARGE SCALE GENOMIC DNA]</scope>
    <source>
        <strain evidence="2 3">HHB-10118-sp</strain>
    </source>
</reference>
<feature type="region of interest" description="Disordered" evidence="1">
    <location>
        <begin position="109"/>
        <end position="129"/>
    </location>
</feature>
<dbReference type="HOGENOM" id="CLU_1949576_0_0_1"/>
<evidence type="ECO:0000313" key="2">
    <source>
        <dbReference type="EMBL" id="EKM57340.1"/>
    </source>
</evidence>
<accession>K5WDL2</accession>
<evidence type="ECO:0000313" key="3">
    <source>
        <dbReference type="Proteomes" id="UP000008370"/>
    </source>
</evidence>
<name>K5WDL2_PHACS</name>
<dbReference type="RefSeq" id="XP_007395152.1">
    <property type="nucleotide sequence ID" value="XM_007395090.1"/>
</dbReference>
<dbReference type="Proteomes" id="UP000008370">
    <property type="component" value="Unassembled WGS sequence"/>
</dbReference>
<dbReference type="GeneID" id="18916207"/>
<dbReference type="OrthoDB" id="3133286at2759"/>
<sequence length="129" mass="14961">MNIPAVPTASVLRIDELPVMPLIPLILLKLQAWEDHLLASKFYLRVKHYTDAADLAQLLPIAIRRGNSIRQESWIPETFVAAARKRLEVYLVWYPTQARQWEQIGLKKASKHPPLRQSKKRNHHVRTLA</sequence>
<feature type="non-terminal residue" evidence="2">
    <location>
        <position position="1"/>
    </location>
</feature>
<dbReference type="EMBL" id="JH930471">
    <property type="protein sequence ID" value="EKM57340.1"/>
    <property type="molecule type" value="Genomic_DNA"/>
</dbReference>
<dbReference type="KEGG" id="pco:PHACADRAFT_255052"/>
<dbReference type="InParanoid" id="K5WDL2"/>